<dbReference type="InterPro" id="IPR011013">
    <property type="entry name" value="Gal_mutarotase_sf_dom"/>
</dbReference>
<dbReference type="Gene3D" id="2.70.98.10">
    <property type="match status" value="1"/>
</dbReference>
<dbReference type="EMBL" id="CP099397">
    <property type="protein sequence ID" value="USR38648.1"/>
    <property type="molecule type" value="Genomic_DNA"/>
</dbReference>
<dbReference type="RefSeq" id="WP_129481667.1">
    <property type="nucleotide sequence ID" value="NZ_CAXYQR010000006.1"/>
</dbReference>
<keyword evidence="2" id="KW-1185">Reference proteome</keyword>
<reference evidence="1" key="1">
    <citation type="submission" date="2022-06" db="EMBL/GenBank/DDBJ databases">
        <title>Complete genome of Pseudomonas hydrolytica DSWY01T.</title>
        <authorList>
            <person name="Jung J."/>
            <person name="Jeon C.O."/>
        </authorList>
    </citation>
    <scope>NUCLEOTIDE SEQUENCE</scope>
    <source>
        <strain evidence="1">DSWY01</strain>
    </source>
</reference>
<name>A0ABY5A464_9GAMM</name>
<dbReference type="GeneID" id="300083003"/>
<sequence>MQTQLLTLRDSLTELTLAPALGASLVNWTRRADGRPLLRPSDAHALASGNPRRLACYPLVPWSNRIGGGGFATPDGWQPLAANTDHEALPIHGSAWQQPWQIVGATSDSAILQLDSLTPFAYRARLEITLDTGRLSLQLQATHKGPRANWYGLGLHPYFPRSSTTQLQASAEGVWLCGDDKLSSQWIALPDSWNFSEPGRLPGQLVDNAFTAWPGCARIIEQDAGYQISCRAKGTDLFLLYCPPEQNFFCFEPVTHPVNAHHLPQRPGLHLLGPGQSCRLQFELQYQALAS</sequence>
<organism evidence="1 2">
    <name type="scientific">Ectopseudomonas hydrolytica</name>
    <dbReference type="NCBI Taxonomy" id="2493633"/>
    <lineage>
        <taxon>Bacteria</taxon>
        <taxon>Pseudomonadati</taxon>
        <taxon>Pseudomonadota</taxon>
        <taxon>Gammaproteobacteria</taxon>
        <taxon>Pseudomonadales</taxon>
        <taxon>Pseudomonadaceae</taxon>
        <taxon>Ectopseudomonas</taxon>
    </lineage>
</organism>
<dbReference type="InterPro" id="IPR014718">
    <property type="entry name" value="GH-type_carb-bd"/>
</dbReference>
<dbReference type="CDD" id="cd09021">
    <property type="entry name" value="Aldose_epim_Ec_YphB"/>
    <property type="match status" value="1"/>
</dbReference>
<gene>
    <name evidence="1" type="ORF">L1F06_018510</name>
</gene>
<dbReference type="Proteomes" id="UP001054897">
    <property type="component" value="Chromosome"/>
</dbReference>
<dbReference type="Pfam" id="PF01263">
    <property type="entry name" value="Aldose_epim"/>
    <property type="match status" value="1"/>
</dbReference>
<dbReference type="SUPFAM" id="SSF74650">
    <property type="entry name" value="Galactose mutarotase-like"/>
    <property type="match status" value="1"/>
</dbReference>
<evidence type="ECO:0000313" key="1">
    <source>
        <dbReference type="EMBL" id="USR38648.1"/>
    </source>
</evidence>
<dbReference type="InterPro" id="IPR008183">
    <property type="entry name" value="Aldose_1/G6P_1-epimerase"/>
</dbReference>
<accession>A0ABY5A464</accession>
<protein>
    <submittedName>
        <fullName evidence="1">Aldose 1-epimerase</fullName>
    </submittedName>
</protein>
<evidence type="ECO:0000313" key="2">
    <source>
        <dbReference type="Proteomes" id="UP001054897"/>
    </source>
</evidence>
<proteinExistence type="predicted"/>